<evidence type="ECO:0000256" key="6">
    <source>
        <dbReference type="ARBA" id="ARBA00023163"/>
    </source>
</evidence>
<evidence type="ECO:0000313" key="10">
    <source>
        <dbReference type="EMBL" id="AUH34030.1"/>
    </source>
</evidence>
<evidence type="ECO:0000256" key="1">
    <source>
        <dbReference type="ARBA" id="ARBA00022553"/>
    </source>
</evidence>
<dbReference type="InterPro" id="IPR002197">
    <property type="entry name" value="HTH_Fis"/>
</dbReference>
<feature type="modified residue" description="4-aspartylphosphate" evidence="7">
    <location>
        <position position="55"/>
    </location>
</feature>
<accession>A0A2K9EGD2</accession>
<dbReference type="Pfam" id="PF02954">
    <property type="entry name" value="HTH_8"/>
    <property type="match status" value="1"/>
</dbReference>
<evidence type="ECO:0000256" key="2">
    <source>
        <dbReference type="ARBA" id="ARBA00022741"/>
    </source>
</evidence>
<dbReference type="PANTHER" id="PTHR32071">
    <property type="entry name" value="TRANSCRIPTIONAL REGULATORY PROTEIN"/>
    <property type="match status" value="1"/>
</dbReference>
<organism evidence="10 11">
    <name type="scientific">Paracoccus tegillarcae</name>
    <dbReference type="NCBI Taxonomy" id="1529068"/>
    <lineage>
        <taxon>Bacteria</taxon>
        <taxon>Pseudomonadati</taxon>
        <taxon>Pseudomonadota</taxon>
        <taxon>Alphaproteobacteria</taxon>
        <taxon>Rhodobacterales</taxon>
        <taxon>Paracoccaceae</taxon>
        <taxon>Paracoccus</taxon>
    </lineage>
</organism>
<dbReference type="SMART" id="SM00448">
    <property type="entry name" value="REC"/>
    <property type="match status" value="1"/>
</dbReference>
<keyword evidence="1 7" id="KW-0597">Phosphoprotein</keyword>
<dbReference type="PROSITE" id="PS50110">
    <property type="entry name" value="RESPONSE_REGULATORY"/>
    <property type="match status" value="1"/>
</dbReference>
<keyword evidence="5" id="KW-0805">Transcription regulation</keyword>
<dbReference type="InterPro" id="IPR011006">
    <property type="entry name" value="CheY-like_superfamily"/>
</dbReference>
<dbReference type="GO" id="GO:0000160">
    <property type="term" value="P:phosphorelay signal transduction system"/>
    <property type="evidence" value="ECO:0007669"/>
    <property type="project" value="UniProtKB-KW"/>
</dbReference>
<dbReference type="EMBL" id="CP025408">
    <property type="protein sequence ID" value="AUH34030.1"/>
    <property type="molecule type" value="Genomic_DNA"/>
</dbReference>
<protein>
    <submittedName>
        <fullName evidence="10">Sigma-54-dependent Fis family transcriptional regulator</fullName>
    </submittedName>
</protein>
<keyword evidence="2" id="KW-0547">Nucleotide-binding</keyword>
<evidence type="ECO:0000259" key="9">
    <source>
        <dbReference type="PROSITE" id="PS50110"/>
    </source>
</evidence>
<dbReference type="GO" id="GO:0043565">
    <property type="term" value="F:sequence-specific DNA binding"/>
    <property type="evidence" value="ECO:0007669"/>
    <property type="project" value="InterPro"/>
</dbReference>
<dbReference type="PROSITE" id="PS50045">
    <property type="entry name" value="SIGMA54_INTERACT_4"/>
    <property type="match status" value="1"/>
</dbReference>
<dbReference type="Pfam" id="PF00158">
    <property type="entry name" value="Sigma54_activat"/>
    <property type="match status" value="1"/>
</dbReference>
<dbReference type="Gene3D" id="1.10.10.60">
    <property type="entry name" value="Homeodomain-like"/>
    <property type="match status" value="1"/>
</dbReference>
<dbReference type="PRINTS" id="PR01590">
    <property type="entry name" value="HTHFIS"/>
</dbReference>
<dbReference type="Gene3D" id="1.10.8.60">
    <property type="match status" value="1"/>
</dbReference>
<dbReference type="GO" id="GO:0006355">
    <property type="term" value="P:regulation of DNA-templated transcription"/>
    <property type="evidence" value="ECO:0007669"/>
    <property type="project" value="InterPro"/>
</dbReference>
<dbReference type="PROSITE" id="PS00688">
    <property type="entry name" value="SIGMA54_INTERACT_3"/>
    <property type="match status" value="1"/>
</dbReference>
<dbReference type="Gene3D" id="3.40.50.300">
    <property type="entry name" value="P-loop containing nucleotide triphosphate hydrolases"/>
    <property type="match status" value="1"/>
</dbReference>
<dbReference type="RefSeq" id="WP_101460695.1">
    <property type="nucleotide sequence ID" value="NZ_CP025408.1"/>
</dbReference>
<gene>
    <name evidence="10" type="ORF">CUV01_12060</name>
</gene>
<reference evidence="10 11" key="1">
    <citation type="submission" date="2017-12" db="EMBL/GenBank/DDBJ databases">
        <authorList>
            <person name="Hurst M.R.H."/>
        </authorList>
    </citation>
    <scope>NUCLEOTIDE SEQUENCE [LARGE SCALE GENOMIC DNA]</scope>
    <source>
        <strain evidence="10 11">BM15</strain>
    </source>
</reference>
<feature type="domain" description="Sigma-54 factor interaction" evidence="8">
    <location>
        <begin position="146"/>
        <end position="357"/>
    </location>
</feature>
<evidence type="ECO:0000256" key="3">
    <source>
        <dbReference type="ARBA" id="ARBA00022840"/>
    </source>
</evidence>
<dbReference type="InterPro" id="IPR001789">
    <property type="entry name" value="Sig_transdc_resp-reg_receiver"/>
</dbReference>
<evidence type="ECO:0000256" key="5">
    <source>
        <dbReference type="ARBA" id="ARBA00023015"/>
    </source>
</evidence>
<evidence type="ECO:0000313" key="11">
    <source>
        <dbReference type="Proteomes" id="UP000233742"/>
    </source>
</evidence>
<dbReference type="FunFam" id="3.40.50.2300:FF:000018">
    <property type="entry name" value="DNA-binding transcriptional regulator NtrC"/>
    <property type="match status" value="1"/>
</dbReference>
<dbReference type="AlphaFoldDB" id="A0A2K9EGD2"/>
<dbReference type="GO" id="GO:0005524">
    <property type="term" value="F:ATP binding"/>
    <property type="evidence" value="ECO:0007669"/>
    <property type="project" value="UniProtKB-KW"/>
</dbReference>
<dbReference type="InterPro" id="IPR025944">
    <property type="entry name" value="Sigma_54_int_dom_CS"/>
</dbReference>
<dbReference type="SUPFAM" id="SSF46689">
    <property type="entry name" value="Homeodomain-like"/>
    <property type="match status" value="1"/>
</dbReference>
<dbReference type="InterPro" id="IPR027417">
    <property type="entry name" value="P-loop_NTPase"/>
</dbReference>
<dbReference type="Gene3D" id="3.40.50.2300">
    <property type="match status" value="1"/>
</dbReference>
<dbReference type="InterPro" id="IPR058031">
    <property type="entry name" value="AAA_lid_NorR"/>
</dbReference>
<proteinExistence type="predicted"/>
<dbReference type="KEGG" id="paro:CUV01_12060"/>
<name>A0A2K9EGD2_9RHOB</name>
<dbReference type="SUPFAM" id="SSF52172">
    <property type="entry name" value="CheY-like"/>
    <property type="match status" value="1"/>
</dbReference>
<keyword evidence="6" id="KW-0804">Transcription</keyword>
<sequence>MNNQPKIYVVDDDADLLSAMVEIIEAAGMPVRGFSRGRAMLAELDPEWDGVILSDIRMPEMSGLELLAHSRTMAPGVPFLLITAHGDVRSAVQAIQSGAFDFIEKPAPPEYLLAVIRRALETRRLLLENRRLKERIARGTDLRARLLGRSVAMRNCRRELAAVAPLDIDVLLYGEPGTGKQLAARALHDFSGLNGDFVQVDAATLTEANFAAVMLGQGDDAPVTTPMPHGGTLYLERVNALIPPLQNRLLALMEARRSDARFRVIASAHGSIEQLRQTDAMSDDLYYRLSLAEVELPPLRERESDIYLLLAQFLREAAQRHDRRFPELTQQDLRPYRSYHWPGNLRELRNVAEKLVIGLKVTLQPAAPTAIGARLADDLSYDDAMRDFESSLLRAALQKTGGRKAEAATVLGVPRKRLYLRMKACGLLPAGQD</sequence>
<dbReference type="SUPFAM" id="SSF52540">
    <property type="entry name" value="P-loop containing nucleoside triphosphate hydrolases"/>
    <property type="match status" value="1"/>
</dbReference>
<evidence type="ECO:0000256" key="4">
    <source>
        <dbReference type="ARBA" id="ARBA00023012"/>
    </source>
</evidence>
<evidence type="ECO:0000256" key="7">
    <source>
        <dbReference type="PROSITE-ProRule" id="PRU00169"/>
    </source>
</evidence>
<feature type="domain" description="Response regulatory" evidence="9">
    <location>
        <begin position="6"/>
        <end position="120"/>
    </location>
</feature>
<dbReference type="Pfam" id="PF00072">
    <property type="entry name" value="Response_reg"/>
    <property type="match status" value="1"/>
</dbReference>
<dbReference type="InterPro" id="IPR009057">
    <property type="entry name" value="Homeodomain-like_sf"/>
</dbReference>
<keyword evidence="4" id="KW-0902">Two-component regulatory system</keyword>
<dbReference type="InterPro" id="IPR002078">
    <property type="entry name" value="Sigma_54_int"/>
</dbReference>
<dbReference type="OrthoDB" id="9802388at2"/>
<evidence type="ECO:0000259" key="8">
    <source>
        <dbReference type="PROSITE" id="PS50045"/>
    </source>
</evidence>
<dbReference type="CDD" id="cd00009">
    <property type="entry name" value="AAA"/>
    <property type="match status" value="1"/>
</dbReference>
<dbReference type="Pfam" id="PF25601">
    <property type="entry name" value="AAA_lid_14"/>
    <property type="match status" value="1"/>
</dbReference>
<dbReference type="PANTHER" id="PTHR32071:SF29">
    <property type="entry name" value="PHOSPHOGLYCERATE TRANSPORT SYSTEM TRANSCRIPTIONAL REGULATORY PROTEIN PGTA"/>
    <property type="match status" value="1"/>
</dbReference>
<keyword evidence="11" id="KW-1185">Reference proteome</keyword>
<keyword evidence="3" id="KW-0067">ATP-binding</keyword>
<dbReference type="Proteomes" id="UP000233742">
    <property type="component" value="Chromosome"/>
</dbReference>